<feature type="region of interest" description="Disordered" evidence="1">
    <location>
        <begin position="704"/>
        <end position="746"/>
    </location>
</feature>
<evidence type="ECO:0000313" key="3">
    <source>
        <dbReference type="Proteomes" id="UP000204517"/>
    </source>
</evidence>
<dbReference type="InterPro" id="IPR008871">
    <property type="entry name" value="Totivirus_coat"/>
</dbReference>
<reference evidence="2 3" key="1">
    <citation type="journal article" date="2015" name="Virus Res.">
        <title>Prevalence and diversity of mycoviruses infecting the plant pathogen Ustilaginoidea virens.</title>
        <authorList>
            <person name="Jiang Y."/>
            <person name="Zhang T."/>
            <person name="Luo C."/>
            <person name="Jiang D."/>
            <person name="Li G."/>
            <person name="Li Q."/>
            <person name="Hsiang T."/>
            <person name="Huang J."/>
        </authorList>
    </citation>
    <scope>NUCLEOTIDE SEQUENCE [LARGE SCALE GENOMIC DNA]</scope>
    <source>
        <strain evidence="2">GX-1</strain>
    </source>
</reference>
<protein>
    <submittedName>
        <fullName evidence="2">Coat protein</fullName>
    </submittedName>
</protein>
<dbReference type="GO" id="GO:0019028">
    <property type="term" value="C:viral capsid"/>
    <property type="evidence" value="ECO:0007669"/>
    <property type="project" value="UniProtKB-KW"/>
</dbReference>
<dbReference type="Proteomes" id="UP000204517">
    <property type="component" value="Segment"/>
</dbReference>
<dbReference type="GeneID" id="20964467"/>
<dbReference type="RefSeq" id="YP_009094184.1">
    <property type="nucleotide sequence ID" value="NC_025366.1"/>
</dbReference>
<sequence length="746" mass="78535">MSEINTNAFLAGILANARGGHIADNNTFRRYASSVRSSATIGGNEDARLTRIFYEVGRVHANARLALAAHASTMLRIDASYPTASVLAEEFVGLSKKYSNFAATFAYSSLAGVVERVARGLAAASLFNDVDSDTLAANQPVRVSALGTYDGPVNSMVNTVFIPRLVNSTLTGDVFAVLVNAVAGEGGSVATDTLEVNAADRRPIIGTVDAVGFPRAAVDALRLLGANMIASNQGPLFALALVRGLHKVLTVVGHTDEGGITRDLLRAQSFGVPFGGIHYGLDVYAGLPALATNSAADVASYVDSLALASAAAVAHCDPGTTYGGRWYPTFYCGASNGDAETRSGTHLAGNDEMAVNNRSQLVADLAKFSDIFIPALARIFQCGGDPAVAASILTSSGHALSKHNRHLRMATVTPFFWIEPTSILPHDAFGTRAEAEGSGALASRDQPRTKPIFEDIWTADTGDLAFSSYHVQLRNARSAWFLAHWHGHELNGLGATQVRQLDPNAIIQPGGHQVEEVRDRVESALPLSAYLWQRGQSPFCAPGEFMNLAGTMGIMVNHYTFDGDGIPRLQHLPTAREFLGATVTLTVGRPQGINDSKSNWADSQVRRARTRAARELAASAARVRAFGRPDVAAMPILTTAPPPRHAQGAQPVPARDHDVGGGVDGWRRTSVGVNDSTTAYPYGEPLGVTAHHQPVRFPQLARTLASGGTAAVPPPPPAATSSDDVSPDVPVALSPSAAPLSGPTQS</sequence>
<accession>A0A097I5E2</accession>
<dbReference type="KEGG" id="vg:20964467"/>
<name>A0A097I5E2_9VIRU</name>
<keyword evidence="2" id="KW-0946">Virion</keyword>
<feature type="region of interest" description="Disordered" evidence="1">
    <location>
        <begin position="636"/>
        <end position="658"/>
    </location>
</feature>
<feature type="compositionally biased region" description="Low complexity" evidence="1">
    <location>
        <begin position="719"/>
        <end position="746"/>
    </location>
</feature>
<evidence type="ECO:0000256" key="1">
    <source>
        <dbReference type="SAM" id="MobiDB-lite"/>
    </source>
</evidence>
<keyword evidence="3" id="KW-1185">Reference proteome</keyword>
<keyword evidence="2" id="KW-0167">Capsid protein</keyword>
<dbReference type="OrthoDB" id="2774at10239"/>
<organism evidence="2 3">
    <name type="scientific">Ustilaginoidea virens RNA virus L</name>
    <dbReference type="NCBI Taxonomy" id="1561171"/>
    <lineage>
        <taxon>Viruses</taxon>
        <taxon>Riboviria</taxon>
        <taxon>Orthornavirae</taxon>
        <taxon>Duplornaviricota</taxon>
        <taxon>Chrymotiviricetes</taxon>
        <taxon>Ghabrivirales</taxon>
        <taxon>Alphatotivirineae</taxon>
        <taxon>Pseudototiviridae</taxon>
        <taxon>Victorivirus</taxon>
    </lineage>
</organism>
<dbReference type="EMBL" id="KJ101566">
    <property type="protein sequence ID" value="AIT56393.1"/>
    <property type="molecule type" value="Genomic_RNA"/>
</dbReference>
<dbReference type="Pfam" id="PF05518">
    <property type="entry name" value="Totivirus_coat"/>
    <property type="match status" value="1"/>
</dbReference>
<proteinExistence type="predicted"/>
<evidence type="ECO:0000313" key="2">
    <source>
        <dbReference type="EMBL" id="AIT56393.1"/>
    </source>
</evidence>